<evidence type="ECO:0000313" key="1">
    <source>
        <dbReference type="EMBL" id="EAT84852.1"/>
    </source>
</evidence>
<organism evidence="1 2">
    <name type="scientific">Phaeosphaeria nodorum (strain SN15 / ATCC MYA-4574 / FGSC 10173)</name>
    <name type="common">Glume blotch fungus</name>
    <name type="synonym">Parastagonospora nodorum</name>
    <dbReference type="NCBI Taxonomy" id="321614"/>
    <lineage>
        <taxon>Eukaryota</taxon>
        <taxon>Fungi</taxon>
        <taxon>Dikarya</taxon>
        <taxon>Ascomycota</taxon>
        <taxon>Pezizomycotina</taxon>
        <taxon>Dothideomycetes</taxon>
        <taxon>Pleosporomycetidae</taxon>
        <taxon>Pleosporales</taxon>
        <taxon>Pleosporineae</taxon>
        <taxon>Phaeosphaeriaceae</taxon>
        <taxon>Parastagonospora</taxon>
    </lineage>
</organism>
<evidence type="ECO:0000313" key="2">
    <source>
        <dbReference type="Proteomes" id="UP000001055"/>
    </source>
</evidence>
<protein>
    <submittedName>
        <fullName evidence="1">Uncharacterized protein</fullName>
    </submittedName>
</protein>
<dbReference type="KEGG" id="pno:SNOG_07386"/>
<reference evidence="2" key="1">
    <citation type="journal article" date="2007" name="Plant Cell">
        <title>Dothideomycete-plant interactions illuminated by genome sequencing and EST analysis of the wheat pathogen Stagonospora nodorum.</title>
        <authorList>
            <person name="Hane J.K."/>
            <person name="Lowe R.G."/>
            <person name="Solomon P.S."/>
            <person name="Tan K.C."/>
            <person name="Schoch C.L."/>
            <person name="Spatafora J.W."/>
            <person name="Crous P.W."/>
            <person name="Kodira C."/>
            <person name="Birren B.W."/>
            <person name="Galagan J.E."/>
            <person name="Torriani S.F."/>
            <person name="McDonald B.A."/>
            <person name="Oliver R.P."/>
        </authorList>
    </citation>
    <scope>NUCLEOTIDE SEQUENCE [LARGE SCALE GENOMIC DNA]</scope>
    <source>
        <strain evidence="2">SN15 / ATCC MYA-4574 / FGSC 10173</strain>
    </source>
</reference>
<dbReference type="EMBL" id="CH445335">
    <property type="protein sequence ID" value="EAT84852.1"/>
    <property type="molecule type" value="Genomic_DNA"/>
</dbReference>
<name>Q0ULH8_PHANO</name>
<accession>Q0ULH8</accession>
<proteinExistence type="predicted"/>
<dbReference type="AlphaFoldDB" id="Q0ULH8"/>
<dbReference type="Proteomes" id="UP000001055">
    <property type="component" value="Unassembled WGS sequence"/>
</dbReference>
<gene>
    <name evidence="1" type="ORF">SNOG_07386</name>
</gene>
<dbReference type="InParanoid" id="Q0ULH8"/>
<dbReference type="RefSeq" id="XP_001797723.1">
    <property type="nucleotide sequence ID" value="XM_001797671.1"/>
</dbReference>
<dbReference type="GeneID" id="5974616"/>
<sequence>MDLSLVDRDAMPGLGESLGAAVVGHRMLFNNKAFHIMTAHSMHPTPSKANRTTATPKKTVRFTMNEPEVRYIGPEMS</sequence>